<dbReference type="InterPro" id="IPR036638">
    <property type="entry name" value="HLH_DNA-bd_sf"/>
</dbReference>
<dbReference type="InterPro" id="IPR011598">
    <property type="entry name" value="bHLH_dom"/>
</dbReference>
<evidence type="ECO:0000259" key="8">
    <source>
        <dbReference type="PROSITE" id="PS50888"/>
    </source>
</evidence>
<sequence length="253" mass="28760">MEYHPSHKASSVTSTSSSTSSIWGSLPSLYTGRADSVSSAYEQDDLMLRDPDEGFVFQPLLPSSQKEPLEIVSRDDHETIDNDCVTFELNNKKRNSRELLTEEQKRVNHIASEKKRRNTIRGGFRELTDLVPTLKNTNNPKSTILFKSVEYIKQLEKRNSQLKNTLIMLQQKMKQRQQRKKISYHSISIPSDIVNSNTYSTPALVMPASVDDWLLNQSYSTTASFNIPAVDNDNFIVHGRESLLSSGKLNHLK</sequence>
<evidence type="ECO:0000256" key="7">
    <source>
        <dbReference type="SAM" id="MobiDB-lite"/>
    </source>
</evidence>
<protein>
    <recommendedName>
        <fullName evidence="8">BHLH domain-containing protein</fullName>
    </recommendedName>
</protein>
<keyword evidence="4" id="KW-0804">Transcription</keyword>
<reference evidence="9" key="1">
    <citation type="journal article" date="2020" name="Microb. Genom.">
        <title>Genetic diversity of clinical and environmental Mucorales isolates obtained from an investigation of mucormycosis cases among solid organ transplant recipients.</title>
        <authorList>
            <person name="Nguyen M.H."/>
            <person name="Kaul D."/>
            <person name="Muto C."/>
            <person name="Cheng S.J."/>
            <person name="Richter R.A."/>
            <person name="Bruno V.M."/>
            <person name="Liu G."/>
            <person name="Beyhan S."/>
            <person name="Sundermann A.J."/>
            <person name="Mounaud S."/>
            <person name="Pasculle A.W."/>
            <person name="Nierman W.C."/>
            <person name="Driscoll E."/>
            <person name="Cumbie R."/>
            <person name="Clancy C.J."/>
            <person name="Dupont C.L."/>
        </authorList>
    </citation>
    <scope>NUCLEOTIDE SEQUENCE</scope>
    <source>
        <strain evidence="9">GL16</strain>
    </source>
</reference>
<dbReference type="Pfam" id="PF00010">
    <property type="entry name" value="HLH"/>
    <property type="match status" value="1"/>
</dbReference>
<keyword evidence="6" id="KW-0175">Coiled coil</keyword>
<evidence type="ECO:0000256" key="5">
    <source>
        <dbReference type="ARBA" id="ARBA00023242"/>
    </source>
</evidence>
<evidence type="ECO:0000256" key="2">
    <source>
        <dbReference type="ARBA" id="ARBA00023015"/>
    </source>
</evidence>
<keyword evidence="5" id="KW-0539">Nucleus</keyword>
<dbReference type="SUPFAM" id="SSF47459">
    <property type="entry name" value="HLH, helix-loop-helix DNA-binding domain"/>
    <property type="match status" value="1"/>
</dbReference>
<dbReference type="Proteomes" id="UP000717996">
    <property type="component" value="Unassembled WGS sequence"/>
</dbReference>
<dbReference type="PROSITE" id="PS50888">
    <property type="entry name" value="BHLH"/>
    <property type="match status" value="1"/>
</dbReference>
<keyword evidence="3" id="KW-0238">DNA-binding</keyword>
<dbReference type="AlphaFoldDB" id="A0A9P6YMU7"/>
<dbReference type="Gene3D" id="4.10.280.10">
    <property type="entry name" value="Helix-loop-helix DNA-binding domain"/>
    <property type="match status" value="1"/>
</dbReference>
<feature type="domain" description="BHLH" evidence="8">
    <location>
        <begin position="104"/>
        <end position="155"/>
    </location>
</feature>
<feature type="region of interest" description="Disordered" evidence="7">
    <location>
        <begin position="1"/>
        <end position="22"/>
    </location>
</feature>
<organism evidence="9 10">
    <name type="scientific">Rhizopus oryzae</name>
    <name type="common">Mucormycosis agent</name>
    <name type="synonym">Rhizopus arrhizus var. delemar</name>
    <dbReference type="NCBI Taxonomy" id="64495"/>
    <lineage>
        <taxon>Eukaryota</taxon>
        <taxon>Fungi</taxon>
        <taxon>Fungi incertae sedis</taxon>
        <taxon>Mucoromycota</taxon>
        <taxon>Mucoromycotina</taxon>
        <taxon>Mucoromycetes</taxon>
        <taxon>Mucorales</taxon>
        <taxon>Mucorineae</taxon>
        <taxon>Rhizopodaceae</taxon>
        <taxon>Rhizopus</taxon>
    </lineage>
</organism>
<comment type="subcellular location">
    <subcellularLocation>
        <location evidence="1">Nucleus</location>
    </subcellularLocation>
</comment>
<evidence type="ECO:0000256" key="1">
    <source>
        <dbReference type="ARBA" id="ARBA00004123"/>
    </source>
</evidence>
<dbReference type="GO" id="GO:0000978">
    <property type="term" value="F:RNA polymerase II cis-regulatory region sequence-specific DNA binding"/>
    <property type="evidence" value="ECO:0007669"/>
    <property type="project" value="TreeGrafter"/>
</dbReference>
<name>A0A9P6YMU7_RHIOR</name>
<gene>
    <name evidence="9" type="ORF">G6F51_001257</name>
</gene>
<accession>A0A9P6YMU7</accession>
<dbReference type="SMART" id="SM00353">
    <property type="entry name" value="HLH"/>
    <property type="match status" value="1"/>
</dbReference>
<evidence type="ECO:0000256" key="4">
    <source>
        <dbReference type="ARBA" id="ARBA00023163"/>
    </source>
</evidence>
<evidence type="ECO:0000313" key="9">
    <source>
        <dbReference type="EMBL" id="KAG1552376.1"/>
    </source>
</evidence>
<keyword evidence="2" id="KW-0805">Transcription regulation</keyword>
<dbReference type="EMBL" id="JAANIT010000091">
    <property type="protein sequence ID" value="KAG1552376.1"/>
    <property type="molecule type" value="Genomic_DNA"/>
</dbReference>
<dbReference type="InterPro" id="IPR052207">
    <property type="entry name" value="Max-like/E-box_TFs"/>
</dbReference>
<feature type="coiled-coil region" evidence="6">
    <location>
        <begin position="152"/>
        <end position="179"/>
    </location>
</feature>
<dbReference type="OrthoDB" id="5778525at2759"/>
<dbReference type="GO" id="GO:0046983">
    <property type="term" value="F:protein dimerization activity"/>
    <property type="evidence" value="ECO:0007669"/>
    <property type="project" value="InterPro"/>
</dbReference>
<proteinExistence type="predicted"/>
<dbReference type="PANTHER" id="PTHR15741">
    <property type="entry name" value="BASIC HELIX-LOOP-HELIX ZIP TRANSCRIPTION FACTOR"/>
    <property type="match status" value="1"/>
</dbReference>
<feature type="compositionally biased region" description="Low complexity" evidence="7">
    <location>
        <begin position="8"/>
        <end position="22"/>
    </location>
</feature>
<dbReference type="GO" id="GO:0000981">
    <property type="term" value="F:DNA-binding transcription factor activity, RNA polymerase II-specific"/>
    <property type="evidence" value="ECO:0007669"/>
    <property type="project" value="TreeGrafter"/>
</dbReference>
<evidence type="ECO:0000313" key="10">
    <source>
        <dbReference type="Proteomes" id="UP000717996"/>
    </source>
</evidence>
<comment type="caution">
    <text evidence="9">The sequence shown here is derived from an EMBL/GenBank/DDBJ whole genome shotgun (WGS) entry which is preliminary data.</text>
</comment>
<evidence type="ECO:0000256" key="3">
    <source>
        <dbReference type="ARBA" id="ARBA00023125"/>
    </source>
</evidence>
<dbReference type="PANTHER" id="PTHR15741:SF27">
    <property type="entry name" value="TRANSCRIPTION FACTOR AP-4"/>
    <property type="match status" value="1"/>
</dbReference>
<dbReference type="GO" id="GO:0005634">
    <property type="term" value="C:nucleus"/>
    <property type="evidence" value="ECO:0007669"/>
    <property type="project" value="UniProtKB-SubCell"/>
</dbReference>
<evidence type="ECO:0000256" key="6">
    <source>
        <dbReference type="SAM" id="Coils"/>
    </source>
</evidence>